<dbReference type="AlphaFoldDB" id="A0A553SQ82"/>
<dbReference type="Pfam" id="PF01522">
    <property type="entry name" value="Polysacc_deac_1"/>
    <property type="match status" value="1"/>
</dbReference>
<dbReference type="InterPro" id="IPR050248">
    <property type="entry name" value="Polysacc_deacetylase_ArnD"/>
</dbReference>
<dbReference type="GO" id="GO:0016810">
    <property type="term" value="F:hydrolase activity, acting on carbon-nitrogen (but not peptide) bonds"/>
    <property type="evidence" value="ECO:0007669"/>
    <property type="project" value="InterPro"/>
</dbReference>
<evidence type="ECO:0000259" key="1">
    <source>
        <dbReference type="PROSITE" id="PS51677"/>
    </source>
</evidence>
<organism evidence="2 3">
    <name type="scientific">Niallia circulans</name>
    <name type="common">Bacillus circulans</name>
    <dbReference type="NCBI Taxonomy" id="1397"/>
    <lineage>
        <taxon>Bacteria</taxon>
        <taxon>Bacillati</taxon>
        <taxon>Bacillota</taxon>
        <taxon>Bacilli</taxon>
        <taxon>Bacillales</taxon>
        <taxon>Bacillaceae</taxon>
        <taxon>Niallia</taxon>
    </lineage>
</organism>
<dbReference type="PANTHER" id="PTHR10587">
    <property type="entry name" value="GLYCOSYL TRANSFERASE-RELATED"/>
    <property type="match status" value="1"/>
</dbReference>
<dbReference type="EMBL" id="RIBP01000004">
    <property type="protein sequence ID" value="TRZ39144.1"/>
    <property type="molecule type" value="Genomic_DNA"/>
</dbReference>
<accession>A0A553SQ82</accession>
<dbReference type="RefSeq" id="WP_185767371.1">
    <property type="nucleotide sequence ID" value="NZ_RIBP01000004.1"/>
</dbReference>
<dbReference type="GO" id="GO:0005975">
    <property type="term" value="P:carbohydrate metabolic process"/>
    <property type="evidence" value="ECO:0007669"/>
    <property type="project" value="InterPro"/>
</dbReference>
<dbReference type="SUPFAM" id="SSF88713">
    <property type="entry name" value="Glycoside hydrolase/deacetylase"/>
    <property type="match status" value="1"/>
</dbReference>
<feature type="domain" description="NodB homology" evidence="1">
    <location>
        <begin position="37"/>
        <end position="215"/>
    </location>
</feature>
<dbReference type="PANTHER" id="PTHR10587:SF125">
    <property type="entry name" value="POLYSACCHARIDE DEACETYLASE YHEN-RELATED"/>
    <property type="match status" value="1"/>
</dbReference>
<dbReference type="InterPro" id="IPR002509">
    <property type="entry name" value="NODB_dom"/>
</dbReference>
<dbReference type="Proteomes" id="UP000319837">
    <property type="component" value="Unassembled WGS sequence"/>
</dbReference>
<comment type="caution">
    <text evidence="2">The sequence shown here is derived from an EMBL/GenBank/DDBJ whole genome shotgun (WGS) entry which is preliminary data.</text>
</comment>
<name>A0A553SQ82_NIACI</name>
<sequence length="226" mass="25753">MIVFLAFFCLFGVYKLMNSRTFQLVGTIVDHVETKEKLVALTFDDGPTGNVDELLPLLDKYNAKATFFLIGRELKENIPAAENIVSAGHQIGNHTYSHNRMVFKSISFMKEEIESTDALIREAGFDGEIDFRPPNGKKLVGLPYYLNKHDRETITWNLEPDSYYQHPKDKVKYVKENISPGSIILLHPMYDMTGNEYKTAEGILTTLTDMGYRFVTINELQAAETK</sequence>
<dbReference type="InterPro" id="IPR011330">
    <property type="entry name" value="Glyco_hydro/deAcase_b/a-brl"/>
</dbReference>
<evidence type="ECO:0000313" key="2">
    <source>
        <dbReference type="EMBL" id="TRZ39144.1"/>
    </source>
</evidence>
<dbReference type="PROSITE" id="PS51677">
    <property type="entry name" value="NODB"/>
    <property type="match status" value="1"/>
</dbReference>
<dbReference type="Gene3D" id="3.20.20.370">
    <property type="entry name" value="Glycoside hydrolase/deacetylase"/>
    <property type="match status" value="1"/>
</dbReference>
<proteinExistence type="predicted"/>
<evidence type="ECO:0000313" key="3">
    <source>
        <dbReference type="Proteomes" id="UP000319837"/>
    </source>
</evidence>
<reference evidence="3" key="1">
    <citation type="submission" date="2018-10" db="EMBL/GenBank/DDBJ databases">
        <title>FDA dAtabase for Regulatory Grade micrObial Sequences (FDA-ARGOS): Supporting development and validation of Infectious Disease Dx tests.</title>
        <authorList>
            <person name="Minogue T."/>
            <person name="Wolcott M."/>
            <person name="Wasieloski L."/>
            <person name="Aguilar W."/>
            <person name="Moore D."/>
            <person name="Tallon L."/>
            <person name="Sadzewicz L."/>
            <person name="Sengamalay N."/>
            <person name="Ott S."/>
            <person name="Godinez A."/>
            <person name="Nagaraj S."/>
            <person name="Vavikolanu K."/>
            <person name="Vyas G."/>
            <person name="Nadendla S."/>
            <person name="George J."/>
            <person name="Sichtig H."/>
        </authorList>
    </citation>
    <scope>NUCLEOTIDE SEQUENCE [LARGE SCALE GENOMIC DNA]</scope>
    <source>
        <strain evidence="3">FDAARGOS_343</strain>
    </source>
</reference>
<gene>
    <name evidence="2" type="ORF">CEQ21_21410</name>
</gene>
<protein>
    <submittedName>
        <fullName evidence="2">Polysaccharide deacetylase</fullName>
    </submittedName>
</protein>